<reference evidence="1" key="1">
    <citation type="submission" date="2022-08" db="EMBL/GenBank/DDBJ databases">
        <title>Genome Sequence of Fusarium decemcellulare.</title>
        <authorList>
            <person name="Buettner E."/>
        </authorList>
    </citation>
    <scope>NUCLEOTIDE SEQUENCE</scope>
    <source>
        <strain evidence="1">Babe19</strain>
    </source>
</reference>
<sequence>MSSFFVDWDLWQEMTFVLGCCIILVFAAGFVKLWWTNRAMRRLEIIDEEKRARVSLMSHCGIDNLRPPEIPFGIRALQNGVEVEGIWISRSKEPESCQISPRATLVGHRVEMSKGKGRMIDLGTATCPKPSLDHKDLPPVQLPTSESLQQDDTISTLEFSSQQTLTPAQTKPAQIVPGHQLDRTLQTGPHQDWRRSETSTSTSAHNHFSTPAQPQSFWSLSQVSAVSPEVDLSISELSPSGPERTSLYHEATRSTQGRVALPTGFRQKASEQAPEVLPTHSNPVQLQASGLPALSKVEPDRAKLQKVLASRNRQLLSKSSSS</sequence>
<name>A0ACC1RFL8_9HYPO</name>
<dbReference type="Proteomes" id="UP001148629">
    <property type="component" value="Unassembled WGS sequence"/>
</dbReference>
<dbReference type="EMBL" id="JANRMS010004415">
    <property type="protein sequence ID" value="KAJ3508984.1"/>
    <property type="molecule type" value="Genomic_DNA"/>
</dbReference>
<accession>A0ACC1RFL8</accession>
<keyword evidence="2" id="KW-1185">Reference proteome</keyword>
<evidence type="ECO:0000313" key="2">
    <source>
        <dbReference type="Proteomes" id="UP001148629"/>
    </source>
</evidence>
<protein>
    <submittedName>
        <fullName evidence="1">Uncharacterized protein</fullName>
    </submittedName>
</protein>
<comment type="caution">
    <text evidence="1">The sequence shown here is derived from an EMBL/GenBank/DDBJ whole genome shotgun (WGS) entry which is preliminary data.</text>
</comment>
<proteinExistence type="predicted"/>
<evidence type="ECO:0000313" key="1">
    <source>
        <dbReference type="EMBL" id="KAJ3508984.1"/>
    </source>
</evidence>
<organism evidence="1 2">
    <name type="scientific">Fusarium decemcellulare</name>
    <dbReference type="NCBI Taxonomy" id="57161"/>
    <lineage>
        <taxon>Eukaryota</taxon>
        <taxon>Fungi</taxon>
        <taxon>Dikarya</taxon>
        <taxon>Ascomycota</taxon>
        <taxon>Pezizomycotina</taxon>
        <taxon>Sordariomycetes</taxon>
        <taxon>Hypocreomycetidae</taxon>
        <taxon>Hypocreales</taxon>
        <taxon>Nectriaceae</taxon>
        <taxon>Fusarium</taxon>
        <taxon>Fusarium decemcellulare species complex</taxon>
    </lineage>
</organism>
<gene>
    <name evidence="1" type="ORF">NM208_g15735</name>
</gene>